<evidence type="ECO:0000256" key="4">
    <source>
        <dbReference type="ARBA" id="ARBA00022475"/>
    </source>
</evidence>
<keyword evidence="8 11" id="KW-1133">Transmembrane helix</keyword>
<dbReference type="PANTHER" id="PTHR30413:SF10">
    <property type="entry name" value="CAPSULE POLYSACCHARIDE EXPORT INNER-MEMBRANE PROTEIN CTRC"/>
    <property type="match status" value="1"/>
</dbReference>
<evidence type="ECO:0000313" key="14">
    <source>
        <dbReference type="Proteomes" id="UP000186323"/>
    </source>
</evidence>
<protein>
    <recommendedName>
        <fullName evidence="11">Transport permease protein</fullName>
    </recommendedName>
</protein>
<dbReference type="EMBL" id="LT630450">
    <property type="protein sequence ID" value="SFV72204.1"/>
    <property type="molecule type" value="Genomic_DNA"/>
</dbReference>
<evidence type="ECO:0000256" key="2">
    <source>
        <dbReference type="ARBA" id="ARBA00007783"/>
    </source>
</evidence>
<keyword evidence="9" id="KW-0625">Polysaccharide transport</keyword>
<reference evidence="14" key="1">
    <citation type="submission" date="2016-10" db="EMBL/GenBank/DDBJ databases">
        <authorList>
            <person name="Wegmann U."/>
        </authorList>
    </citation>
    <scope>NUCLEOTIDE SEQUENCE [LARGE SCALE GENOMIC DNA]</scope>
</reference>
<dbReference type="Pfam" id="PF01061">
    <property type="entry name" value="ABC2_membrane"/>
    <property type="match status" value="1"/>
</dbReference>
<keyword evidence="14" id="KW-1185">Reference proteome</keyword>
<sequence>MKQLLHIPPLWHPFLLSRILAGNASLILHMTRRQLALRYKGSILGWFWSLAQPLMMLLVYTFVFGIIFKARWGNMPESGTGGFAAAMFCGMATFNLFSETVNGAAPSVLANANLVKKVVFPLEILPVIHLASAVVLGASWFLLLFAGAAVLDISFHPSALLLPLLLLPVLLLALGVAFFVAASTVFVRDMPHLTAVLIQILFFMTPIFYSIDMIPASLRWLMALNPLASMVDQVRNALLFGQWPDWGTFAWNMGLAFIVCRLGVCWFLKTKKGFADVL</sequence>
<dbReference type="InterPro" id="IPR047817">
    <property type="entry name" value="ABC2_TM_bact-type"/>
</dbReference>
<dbReference type="GO" id="GO:0015920">
    <property type="term" value="P:lipopolysaccharide transport"/>
    <property type="evidence" value="ECO:0007669"/>
    <property type="project" value="TreeGrafter"/>
</dbReference>
<evidence type="ECO:0000256" key="5">
    <source>
        <dbReference type="ARBA" id="ARBA00022597"/>
    </source>
</evidence>
<evidence type="ECO:0000259" key="12">
    <source>
        <dbReference type="PROSITE" id="PS51012"/>
    </source>
</evidence>
<gene>
    <name evidence="13" type="ORF">DESPIGER_0312</name>
</gene>
<feature type="transmembrane region" description="Helical" evidence="11">
    <location>
        <begin position="12"/>
        <end position="31"/>
    </location>
</feature>
<evidence type="ECO:0000313" key="13">
    <source>
        <dbReference type="EMBL" id="SFV72204.1"/>
    </source>
</evidence>
<evidence type="ECO:0000256" key="3">
    <source>
        <dbReference type="ARBA" id="ARBA00022448"/>
    </source>
</evidence>
<evidence type="ECO:0000256" key="8">
    <source>
        <dbReference type="ARBA" id="ARBA00022989"/>
    </source>
</evidence>
<dbReference type="PRINTS" id="PR00164">
    <property type="entry name" value="ABC2TRNSPORT"/>
</dbReference>
<feature type="transmembrane region" description="Helical" evidence="11">
    <location>
        <begin position="249"/>
        <end position="268"/>
    </location>
</feature>
<keyword evidence="6 11" id="KW-0812">Transmembrane</keyword>
<dbReference type="InterPro" id="IPR000412">
    <property type="entry name" value="ABC_2_transport"/>
</dbReference>
<evidence type="ECO:0000256" key="6">
    <source>
        <dbReference type="ARBA" id="ARBA00022692"/>
    </source>
</evidence>
<feature type="transmembrane region" description="Helical" evidence="11">
    <location>
        <begin position="193"/>
        <end position="211"/>
    </location>
</feature>
<dbReference type="GO" id="GO:0140359">
    <property type="term" value="F:ABC-type transporter activity"/>
    <property type="evidence" value="ECO:0007669"/>
    <property type="project" value="InterPro"/>
</dbReference>
<feature type="transmembrane region" description="Helical" evidence="11">
    <location>
        <begin position="43"/>
        <end position="68"/>
    </location>
</feature>
<evidence type="ECO:0000256" key="9">
    <source>
        <dbReference type="ARBA" id="ARBA00023047"/>
    </source>
</evidence>
<evidence type="ECO:0000256" key="7">
    <source>
        <dbReference type="ARBA" id="ARBA00022903"/>
    </source>
</evidence>
<organism evidence="13 14">
    <name type="scientific">Desulfovibrio piger</name>
    <dbReference type="NCBI Taxonomy" id="901"/>
    <lineage>
        <taxon>Bacteria</taxon>
        <taxon>Pseudomonadati</taxon>
        <taxon>Thermodesulfobacteriota</taxon>
        <taxon>Desulfovibrionia</taxon>
        <taxon>Desulfovibrionales</taxon>
        <taxon>Desulfovibrionaceae</taxon>
        <taxon>Desulfovibrio</taxon>
    </lineage>
</organism>
<dbReference type="PROSITE" id="PS51012">
    <property type="entry name" value="ABC_TM2"/>
    <property type="match status" value="1"/>
</dbReference>
<dbReference type="GO" id="GO:0043190">
    <property type="term" value="C:ATP-binding cassette (ABC) transporter complex"/>
    <property type="evidence" value="ECO:0007669"/>
    <property type="project" value="InterPro"/>
</dbReference>
<dbReference type="RefSeq" id="WP_072332188.1">
    <property type="nucleotide sequence ID" value="NZ_CALJDE010000041.1"/>
</dbReference>
<dbReference type="KEGG" id="dpg:DESPIGER_0312"/>
<dbReference type="AlphaFoldDB" id="A0A1K1LBV7"/>
<dbReference type="GO" id="GO:0015774">
    <property type="term" value="P:polysaccharide transport"/>
    <property type="evidence" value="ECO:0007669"/>
    <property type="project" value="UniProtKB-KW"/>
</dbReference>
<keyword evidence="3 11" id="KW-0813">Transport</keyword>
<accession>A0A1K1LBV7</accession>
<evidence type="ECO:0000256" key="11">
    <source>
        <dbReference type="RuleBase" id="RU361157"/>
    </source>
</evidence>
<feature type="transmembrane region" description="Helical" evidence="11">
    <location>
        <begin position="118"/>
        <end position="148"/>
    </location>
</feature>
<keyword evidence="10 11" id="KW-0472">Membrane</keyword>
<keyword evidence="7" id="KW-0972">Capsule biogenesis/degradation</keyword>
<feature type="transmembrane region" description="Helical" evidence="11">
    <location>
        <begin position="80"/>
        <end position="97"/>
    </location>
</feature>
<evidence type="ECO:0000256" key="1">
    <source>
        <dbReference type="ARBA" id="ARBA00004651"/>
    </source>
</evidence>
<proteinExistence type="inferred from homology"/>
<feature type="domain" description="ABC transmembrane type-2" evidence="12">
    <location>
        <begin position="44"/>
        <end position="270"/>
    </location>
</feature>
<dbReference type="PANTHER" id="PTHR30413">
    <property type="entry name" value="INNER MEMBRANE TRANSPORT PERMEASE"/>
    <property type="match status" value="1"/>
</dbReference>
<keyword evidence="4 11" id="KW-1003">Cell membrane</keyword>
<feature type="transmembrane region" description="Helical" evidence="11">
    <location>
        <begin position="160"/>
        <end position="181"/>
    </location>
</feature>
<keyword evidence="5" id="KW-0762">Sugar transport</keyword>
<dbReference type="OrthoDB" id="9786910at2"/>
<evidence type="ECO:0000256" key="10">
    <source>
        <dbReference type="ARBA" id="ARBA00023136"/>
    </source>
</evidence>
<dbReference type="InterPro" id="IPR013525">
    <property type="entry name" value="ABC2_TM"/>
</dbReference>
<comment type="similarity">
    <text evidence="2 11">Belongs to the ABC-2 integral membrane protein family.</text>
</comment>
<comment type="subcellular location">
    <subcellularLocation>
        <location evidence="1 11">Cell membrane</location>
        <topology evidence="1 11">Multi-pass membrane protein</topology>
    </subcellularLocation>
</comment>
<dbReference type="Proteomes" id="UP000186323">
    <property type="component" value="Chromosome I"/>
</dbReference>
<name>A0A1K1LBV7_9BACT</name>